<feature type="region of interest" description="Disordered" evidence="1">
    <location>
        <begin position="49"/>
        <end position="127"/>
    </location>
</feature>
<comment type="caution">
    <text evidence="2">The sequence shown here is derived from an EMBL/GenBank/DDBJ whole genome shotgun (WGS) entry which is preliminary data.</text>
</comment>
<sequence length="127" mass="13315">VEGKADTLLKERTERLYPTGAASCVPTTTGLEGAVDITPAAEVVEAAAEEVSSEPIETVAEEISSEPVEAATEEVVSEPVEPAAEDVSSEPVEAAEEEAVSEPVETAAEDVRNEDHVQGDHTHNEGY</sequence>
<keyword evidence="3" id="KW-1185">Reference proteome</keyword>
<feature type="non-terminal residue" evidence="2">
    <location>
        <position position="1"/>
    </location>
</feature>
<evidence type="ECO:0000313" key="2">
    <source>
        <dbReference type="EMBL" id="KJU86805.1"/>
    </source>
</evidence>
<reference evidence="2 3" key="1">
    <citation type="submission" date="2015-02" db="EMBL/GenBank/DDBJ databases">
        <title>Single-cell genomics of uncultivated deep-branching MTB reveals a conserved set of magnetosome genes.</title>
        <authorList>
            <person name="Kolinko S."/>
            <person name="Richter M."/>
            <person name="Glockner F.O."/>
            <person name="Brachmann A."/>
            <person name="Schuler D."/>
        </authorList>
    </citation>
    <scope>NUCLEOTIDE SEQUENCE [LARGE SCALE GENOMIC DNA]</scope>
    <source>
        <strain evidence="2">TM-1</strain>
    </source>
</reference>
<dbReference type="PATRIC" id="fig|29290.4.peg.1324"/>
<dbReference type="AlphaFoldDB" id="A0A0F3GY62"/>
<gene>
    <name evidence="2" type="ORF">MBAV_001001</name>
</gene>
<proteinExistence type="predicted"/>
<dbReference type="Proteomes" id="UP000033423">
    <property type="component" value="Unassembled WGS sequence"/>
</dbReference>
<accession>A0A0F3GY62</accession>
<dbReference type="EMBL" id="LACI01000449">
    <property type="protein sequence ID" value="KJU86805.1"/>
    <property type="molecule type" value="Genomic_DNA"/>
</dbReference>
<name>A0A0F3GY62_9BACT</name>
<feature type="compositionally biased region" description="Acidic residues" evidence="1">
    <location>
        <begin position="83"/>
        <end position="100"/>
    </location>
</feature>
<evidence type="ECO:0000313" key="3">
    <source>
        <dbReference type="Proteomes" id="UP000033423"/>
    </source>
</evidence>
<organism evidence="2 3">
    <name type="scientific">Candidatus Magnetobacterium bavaricum</name>
    <dbReference type="NCBI Taxonomy" id="29290"/>
    <lineage>
        <taxon>Bacteria</taxon>
        <taxon>Pseudomonadati</taxon>
        <taxon>Nitrospirota</taxon>
        <taxon>Thermodesulfovibrionia</taxon>
        <taxon>Thermodesulfovibrionales</taxon>
        <taxon>Candidatus Magnetobacteriaceae</taxon>
        <taxon>Candidatus Magnetobacterium</taxon>
    </lineage>
</organism>
<protein>
    <submittedName>
        <fullName evidence="2">Uncharacterized protein</fullName>
    </submittedName>
</protein>
<evidence type="ECO:0000256" key="1">
    <source>
        <dbReference type="SAM" id="MobiDB-lite"/>
    </source>
</evidence>
<feature type="compositionally biased region" description="Basic and acidic residues" evidence="1">
    <location>
        <begin position="109"/>
        <end position="127"/>
    </location>
</feature>